<dbReference type="PANTHER" id="PTHR39210">
    <property type="entry name" value="HEPARIN-SULFATE LYASE"/>
    <property type="match status" value="1"/>
</dbReference>
<keyword evidence="8" id="KW-1185">Reference proteome</keyword>
<keyword evidence="2" id="KW-0732">Signal</keyword>
<feature type="domain" description="Heparin-sulfate lyase N-terminal" evidence="6">
    <location>
        <begin position="148"/>
        <end position="321"/>
    </location>
</feature>
<dbReference type="Proteomes" id="UP001069802">
    <property type="component" value="Unassembled WGS sequence"/>
</dbReference>
<evidence type="ECO:0000256" key="1">
    <source>
        <dbReference type="ARBA" id="ARBA00004418"/>
    </source>
</evidence>
<dbReference type="PANTHER" id="PTHR39210:SF1">
    <property type="entry name" value="HEPARIN-SULFATE LYASE"/>
    <property type="match status" value="1"/>
</dbReference>
<protein>
    <submittedName>
        <fullName evidence="7">Heparinase II/III family protein</fullName>
    </submittedName>
</protein>
<dbReference type="Pfam" id="PF07940">
    <property type="entry name" value="Hepar_II_III_C"/>
    <property type="match status" value="1"/>
</dbReference>
<accession>A0ABT4LJ28</accession>
<evidence type="ECO:0000256" key="2">
    <source>
        <dbReference type="ARBA" id="ARBA00022729"/>
    </source>
</evidence>
<evidence type="ECO:0000256" key="3">
    <source>
        <dbReference type="ARBA" id="ARBA00022764"/>
    </source>
</evidence>
<dbReference type="InterPro" id="IPR008929">
    <property type="entry name" value="Chondroitin_lyas"/>
</dbReference>
<dbReference type="RefSeq" id="WP_269423290.1">
    <property type="nucleotide sequence ID" value="NZ_JAPWGY010000003.1"/>
</dbReference>
<sequence length="597" mass="66762">MEGHSQSQSPENTRISDRWVRGKTNLSERLSAFFRLPGPIALARIGFKLRYLYYISPLFSSQLIRRPTTSLVFAPSDPWLGNTTRGRNILAGQIELAGQIIHNPAPLWNPLGAEQEFIKELHCFGWLRDLRAVAGDQARRSARQMVNLWIEDNSNWRPLSWEPSMTGARLYNWLGHYEFFGSSADIEVRQKLLESISHQARYLFRCLPAGLTGVELIRAIKGLLYAGACLPNRELWLERALRLLARELPGQVLPDGGHIQRSPHIHLEVLRHLIDIRATLHASGREVPGYIITAIESMSPVLRLFLHGDGGLCLFNDSNEDHGWQIDMVLQRAEGRKQPLMSAPQSGFQRIQSGRILLIADAGAPPPPGLDLSAHAGTLSFEMSIGRERLISNCGVQRHHPQWRWAPRATAAHSTATLGETNSAYLTPSNGLARRPQNVTCRRDERSGEVSLDMSHDGYLEKFCLVHYRQITVLAKGEGIVGIDSFSPPSSKIQADKVNFAIRFHLHPDVQASLINGADAILLRLQKGGGWQITCHGAHLALEPSIYLGKAGDIRRSQQVIMSGITTSNETKVEWNLVRVTNKKTDDEPDQSNLWDL</sequence>
<dbReference type="Pfam" id="PF16889">
    <property type="entry name" value="Hepar_II_III_N"/>
    <property type="match status" value="1"/>
</dbReference>
<evidence type="ECO:0000259" key="6">
    <source>
        <dbReference type="Pfam" id="PF16889"/>
    </source>
</evidence>
<dbReference type="EMBL" id="JAPWGY010000003">
    <property type="protein sequence ID" value="MCZ4281111.1"/>
    <property type="molecule type" value="Genomic_DNA"/>
</dbReference>
<feature type="domain" description="Heparinase II/III-like C-terminal" evidence="5">
    <location>
        <begin position="337"/>
        <end position="575"/>
    </location>
</feature>
<evidence type="ECO:0000313" key="7">
    <source>
        <dbReference type="EMBL" id="MCZ4281111.1"/>
    </source>
</evidence>
<evidence type="ECO:0000256" key="4">
    <source>
        <dbReference type="ARBA" id="ARBA00023239"/>
    </source>
</evidence>
<dbReference type="SUPFAM" id="SSF48230">
    <property type="entry name" value="Chondroitin AC/alginate lyase"/>
    <property type="match status" value="1"/>
</dbReference>
<organism evidence="7 8">
    <name type="scientific">Kiloniella laminariae</name>
    <dbReference type="NCBI Taxonomy" id="454162"/>
    <lineage>
        <taxon>Bacteria</taxon>
        <taxon>Pseudomonadati</taxon>
        <taxon>Pseudomonadota</taxon>
        <taxon>Alphaproteobacteria</taxon>
        <taxon>Rhodospirillales</taxon>
        <taxon>Kiloniellaceae</taxon>
        <taxon>Kiloniella</taxon>
    </lineage>
</organism>
<dbReference type="Gene3D" id="2.70.98.70">
    <property type="match status" value="1"/>
</dbReference>
<name>A0ABT4LJ28_9PROT</name>
<dbReference type="InterPro" id="IPR012480">
    <property type="entry name" value="Hepar_II_III_C"/>
</dbReference>
<dbReference type="InterPro" id="IPR031680">
    <property type="entry name" value="Hepar_II_III_N"/>
</dbReference>
<gene>
    <name evidence="7" type="ORF">O4H49_10005</name>
</gene>
<comment type="subcellular location">
    <subcellularLocation>
        <location evidence="1">Periplasm</location>
    </subcellularLocation>
</comment>
<keyword evidence="3" id="KW-0574">Periplasm</keyword>
<comment type="caution">
    <text evidence="7">The sequence shown here is derived from an EMBL/GenBank/DDBJ whole genome shotgun (WGS) entry which is preliminary data.</text>
</comment>
<keyword evidence="4" id="KW-0456">Lyase</keyword>
<dbReference type="Gene3D" id="1.50.10.100">
    <property type="entry name" value="Chondroitin AC/alginate lyase"/>
    <property type="match status" value="1"/>
</dbReference>
<evidence type="ECO:0000259" key="5">
    <source>
        <dbReference type="Pfam" id="PF07940"/>
    </source>
</evidence>
<proteinExistence type="predicted"/>
<reference evidence="7" key="1">
    <citation type="submission" date="2022-12" db="EMBL/GenBank/DDBJ databases">
        <title>Bacterial isolates from different developmental stages of Nematostella vectensis.</title>
        <authorList>
            <person name="Fraune S."/>
        </authorList>
    </citation>
    <scope>NUCLEOTIDE SEQUENCE</scope>
    <source>
        <strain evidence="7">G21630-S1</strain>
    </source>
</reference>
<evidence type="ECO:0000313" key="8">
    <source>
        <dbReference type="Proteomes" id="UP001069802"/>
    </source>
</evidence>